<gene>
    <name evidence="3" type="ORF">NP493_2856g00000</name>
    <name evidence="4" type="ORF">NP493_2856g00001</name>
</gene>
<evidence type="ECO:0000313" key="4">
    <source>
        <dbReference type="EMBL" id="KAK2150115.1"/>
    </source>
</evidence>
<evidence type="ECO:0000313" key="3">
    <source>
        <dbReference type="EMBL" id="KAK2150114.1"/>
    </source>
</evidence>
<feature type="signal peptide" evidence="2">
    <location>
        <begin position="1"/>
        <end position="21"/>
    </location>
</feature>
<evidence type="ECO:0000256" key="2">
    <source>
        <dbReference type="SAM" id="SignalP"/>
    </source>
</evidence>
<comment type="caution">
    <text evidence="3">The sequence shown here is derived from an EMBL/GenBank/DDBJ whole genome shotgun (WGS) entry which is preliminary data.</text>
</comment>
<organism evidence="3 5">
    <name type="scientific">Ridgeia piscesae</name>
    <name type="common">Tubeworm</name>
    <dbReference type="NCBI Taxonomy" id="27915"/>
    <lineage>
        <taxon>Eukaryota</taxon>
        <taxon>Metazoa</taxon>
        <taxon>Spiralia</taxon>
        <taxon>Lophotrochozoa</taxon>
        <taxon>Annelida</taxon>
        <taxon>Polychaeta</taxon>
        <taxon>Sedentaria</taxon>
        <taxon>Canalipalpata</taxon>
        <taxon>Sabellida</taxon>
        <taxon>Siboglinidae</taxon>
        <taxon>Ridgeia</taxon>
    </lineage>
</organism>
<evidence type="ECO:0000256" key="1">
    <source>
        <dbReference type="SAM" id="MobiDB-lite"/>
    </source>
</evidence>
<name>A0AAD9N0V3_RIDPI</name>
<feature type="compositionally biased region" description="Basic and acidic residues" evidence="1">
    <location>
        <begin position="34"/>
        <end position="50"/>
    </location>
</feature>
<keyword evidence="5" id="KW-1185">Reference proteome</keyword>
<feature type="region of interest" description="Disordered" evidence="1">
    <location>
        <begin position="32"/>
        <end position="52"/>
    </location>
</feature>
<keyword evidence="2" id="KW-0732">Signal</keyword>
<reference evidence="3" key="1">
    <citation type="journal article" date="2023" name="Mol. Biol. Evol.">
        <title>Third-Generation Sequencing Reveals the Adaptive Role of the Epigenome in Three Deep-Sea Polychaetes.</title>
        <authorList>
            <person name="Perez M."/>
            <person name="Aroh O."/>
            <person name="Sun Y."/>
            <person name="Lan Y."/>
            <person name="Juniper S.K."/>
            <person name="Young C.R."/>
            <person name="Angers B."/>
            <person name="Qian P.Y."/>
        </authorList>
    </citation>
    <scope>NUCLEOTIDE SEQUENCE</scope>
    <source>
        <strain evidence="3">R07B-5</strain>
    </source>
</reference>
<proteinExistence type="predicted"/>
<sequence length="150" mass="17824">MWLKGAFVVCCLLVFLAVVHCEAERGEAAAVEGSEDHELDRETRDLKDAETSVDEYEDEDVAVDEEKATVEREKRNLRDRLCGGCHTYLPQPPCHKLEWYKKKVKRHCGWWRRRHTCYKLRWRLRIRRYCCKSHHLISVVGKILKMCVHK</sequence>
<dbReference type="EMBL" id="JAODUO010002838">
    <property type="protein sequence ID" value="KAK2150115.1"/>
    <property type="molecule type" value="Genomic_DNA"/>
</dbReference>
<protein>
    <submittedName>
        <fullName evidence="3">Uncharacterized protein</fullName>
    </submittedName>
</protein>
<evidence type="ECO:0000313" key="5">
    <source>
        <dbReference type="Proteomes" id="UP001209878"/>
    </source>
</evidence>
<dbReference type="AlphaFoldDB" id="A0AAD9N0V3"/>
<accession>A0AAD9N0V3</accession>
<feature type="chain" id="PRO_5042442540" evidence="2">
    <location>
        <begin position="22"/>
        <end position="150"/>
    </location>
</feature>
<dbReference type="Proteomes" id="UP001209878">
    <property type="component" value="Unassembled WGS sequence"/>
</dbReference>
<dbReference type="EMBL" id="JAODUO010002838">
    <property type="protein sequence ID" value="KAK2150114.1"/>
    <property type="molecule type" value="Genomic_DNA"/>
</dbReference>